<keyword evidence="3" id="KW-1185">Reference proteome</keyword>
<comment type="caution">
    <text evidence="2">The sequence shown here is derived from an EMBL/GenBank/DDBJ whole genome shotgun (WGS) entry which is preliminary data.</text>
</comment>
<dbReference type="RefSeq" id="WP_167926520.1">
    <property type="nucleotide sequence ID" value="NZ_JAATVY010000012.1"/>
</dbReference>
<dbReference type="Proteomes" id="UP000722989">
    <property type="component" value="Unassembled WGS sequence"/>
</dbReference>
<evidence type="ECO:0000313" key="2">
    <source>
        <dbReference type="EMBL" id="NJC71617.1"/>
    </source>
</evidence>
<organism evidence="2 3">
    <name type="scientific">Planosporangium thailandense</name>
    <dbReference type="NCBI Taxonomy" id="765197"/>
    <lineage>
        <taxon>Bacteria</taxon>
        <taxon>Bacillati</taxon>
        <taxon>Actinomycetota</taxon>
        <taxon>Actinomycetes</taxon>
        <taxon>Micromonosporales</taxon>
        <taxon>Micromonosporaceae</taxon>
        <taxon>Planosporangium</taxon>
    </lineage>
</organism>
<keyword evidence="1" id="KW-0812">Transmembrane</keyword>
<evidence type="ECO:0000313" key="3">
    <source>
        <dbReference type="Proteomes" id="UP000722989"/>
    </source>
</evidence>
<gene>
    <name evidence="2" type="ORF">HC031_18100</name>
</gene>
<name>A0ABX0Y0C8_9ACTN</name>
<dbReference type="InterPro" id="IPR058247">
    <property type="entry name" value="DUF1453"/>
</dbReference>
<evidence type="ECO:0008006" key="4">
    <source>
        <dbReference type="Google" id="ProtNLM"/>
    </source>
</evidence>
<proteinExistence type="predicted"/>
<feature type="transmembrane region" description="Helical" evidence="1">
    <location>
        <begin position="142"/>
        <end position="164"/>
    </location>
</feature>
<reference evidence="2 3" key="1">
    <citation type="submission" date="2020-03" db="EMBL/GenBank/DDBJ databases">
        <title>WGS of the type strain of Planosporangium spp.</title>
        <authorList>
            <person name="Thawai C."/>
        </authorList>
    </citation>
    <scope>NUCLEOTIDE SEQUENCE [LARGE SCALE GENOMIC DNA]</scope>
    <source>
        <strain evidence="2 3">TBRC 5610</strain>
    </source>
</reference>
<protein>
    <recommendedName>
        <fullName evidence="4">DUF1453 domain-containing protein</fullName>
    </recommendedName>
</protein>
<keyword evidence="1" id="KW-1133">Transmembrane helix</keyword>
<sequence>MTAARIVPIALIAGLVILRMYRRARPQPVRPRAIGIRTAIIGFLLLLAIVGSAPILVSSPLGLIVAPVALAAGCGIGWLLVRTVKFYTDPNTGELWMRGDAVFMAIILATFVLRIAVQFAAGPSQYGPNGTVAMTHPTPLRVISTDLIFLSAGMWVTRGILLLARHRRHRVETAPQGAATATLTD</sequence>
<dbReference type="EMBL" id="JAATVY010000012">
    <property type="protein sequence ID" value="NJC71617.1"/>
    <property type="molecule type" value="Genomic_DNA"/>
</dbReference>
<evidence type="ECO:0000256" key="1">
    <source>
        <dbReference type="SAM" id="Phobius"/>
    </source>
</evidence>
<feature type="transmembrane region" description="Helical" evidence="1">
    <location>
        <begin position="6"/>
        <end position="22"/>
    </location>
</feature>
<feature type="transmembrane region" description="Helical" evidence="1">
    <location>
        <begin position="61"/>
        <end position="81"/>
    </location>
</feature>
<keyword evidence="1" id="KW-0472">Membrane</keyword>
<feature type="transmembrane region" description="Helical" evidence="1">
    <location>
        <begin position="101"/>
        <end position="122"/>
    </location>
</feature>
<accession>A0ABX0Y0C8</accession>
<dbReference type="Pfam" id="PF07301">
    <property type="entry name" value="DUF1453"/>
    <property type="match status" value="1"/>
</dbReference>
<feature type="transmembrane region" description="Helical" evidence="1">
    <location>
        <begin position="34"/>
        <end position="55"/>
    </location>
</feature>